<evidence type="ECO:0000313" key="3">
    <source>
        <dbReference type="EMBL" id="REK74960.1"/>
    </source>
</evidence>
<dbReference type="InterPro" id="IPR050259">
    <property type="entry name" value="SDR"/>
</dbReference>
<dbReference type="GO" id="GO:0008206">
    <property type="term" value="P:bile acid metabolic process"/>
    <property type="evidence" value="ECO:0007669"/>
    <property type="project" value="UniProtKB-ARBA"/>
</dbReference>
<dbReference type="NCBIfam" id="NF005559">
    <property type="entry name" value="PRK07231.1"/>
    <property type="match status" value="1"/>
</dbReference>
<keyword evidence="4" id="KW-1185">Reference proteome</keyword>
<dbReference type="PRINTS" id="PR00080">
    <property type="entry name" value="SDRFAMILY"/>
</dbReference>
<evidence type="ECO:0000256" key="2">
    <source>
        <dbReference type="ARBA" id="ARBA00023002"/>
    </source>
</evidence>
<comment type="caution">
    <text evidence="3">The sequence shown here is derived from an EMBL/GenBank/DDBJ whole genome shotgun (WGS) entry which is preliminary data.</text>
</comment>
<dbReference type="InterPro" id="IPR002347">
    <property type="entry name" value="SDR_fam"/>
</dbReference>
<dbReference type="InterPro" id="IPR020904">
    <property type="entry name" value="Sc_DH/Rdtase_CS"/>
</dbReference>
<dbReference type="FunFam" id="3.40.50.720:FF:000084">
    <property type="entry name" value="Short-chain dehydrogenase reductase"/>
    <property type="match status" value="1"/>
</dbReference>
<reference evidence="3 4" key="1">
    <citation type="submission" date="2018-08" db="EMBL/GenBank/DDBJ databases">
        <title>Paenibacillus sp. M4BSY-1, whole genome shotgun sequence.</title>
        <authorList>
            <person name="Tuo L."/>
        </authorList>
    </citation>
    <scope>NUCLEOTIDE SEQUENCE [LARGE SCALE GENOMIC DNA]</scope>
    <source>
        <strain evidence="3 4">M4BSY-1</strain>
    </source>
</reference>
<dbReference type="PRINTS" id="PR00081">
    <property type="entry name" value="GDHRDH"/>
</dbReference>
<keyword evidence="2" id="KW-0560">Oxidoreductase</keyword>
<dbReference type="AlphaFoldDB" id="A0A371PHV5"/>
<sequence>MRLKGPNFSIEGKIAIVTGASKGIGYGLAKALAASGAIVAATARKKEDLASLVDEIQKAGGKAAAYALDVRQVAGIKETFGQIAADYGRIDILVNNAGLGEGMLAEDVTEEYWDDMLDVNLKGVFFCCQAAGKYMLEQGYGKIVNVSSQVSIVGIPEGVAYCASKGGVNQLTKVLALEWSSRGVNINAVGPTFIYTPGTAERLDTPDFRDNVLSRIPAGRIGSIDDVAGAVIYLASPAADLVTGTLLLVDGGWTSQ</sequence>
<dbReference type="OrthoDB" id="9803333at2"/>
<evidence type="ECO:0000313" key="4">
    <source>
        <dbReference type="Proteomes" id="UP000261905"/>
    </source>
</evidence>
<dbReference type="Pfam" id="PF13561">
    <property type="entry name" value="adh_short_C2"/>
    <property type="match status" value="1"/>
</dbReference>
<evidence type="ECO:0000256" key="1">
    <source>
        <dbReference type="ARBA" id="ARBA00006484"/>
    </source>
</evidence>
<dbReference type="EMBL" id="QUBQ01000002">
    <property type="protein sequence ID" value="REK74960.1"/>
    <property type="molecule type" value="Genomic_DNA"/>
</dbReference>
<dbReference type="Gene3D" id="3.40.50.720">
    <property type="entry name" value="NAD(P)-binding Rossmann-like Domain"/>
    <property type="match status" value="1"/>
</dbReference>
<dbReference type="PANTHER" id="PTHR42879:SF2">
    <property type="entry name" value="3-OXOACYL-[ACYL-CARRIER-PROTEIN] REDUCTASE FABG"/>
    <property type="match status" value="1"/>
</dbReference>
<dbReference type="InterPro" id="IPR036291">
    <property type="entry name" value="NAD(P)-bd_dom_sf"/>
</dbReference>
<dbReference type="GO" id="GO:0016491">
    <property type="term" value="F:oxidoreductase activity"/>
    <property type="evidence" value="ECO:0007669"/>
    <property type="project" value="UniProtKB-KW"/>
</dbReference>
<proteinExistence type="inferred from homology"/>
<dbReference type="PANTHER" id="PTHR42879">
    <property type="entry name" value="3-OXOACYL-(ACYL-CARRIER-PROTEIN) REDUCTASE"/>
    <property type="match status" value="1"/>
</dbReference>
<gene>
    <name evidence="3" type="ORF">DX130_15060</name>
</gene>
<dbReference type="SUPFAM" id="SSF51735">
    <property type="entry name" value="NAD(P)-binding Rossmann-fold domains"/>
    <property type="match status" value="1"/>
</dbReference>
<organism evidence="3 4">
    <name type="scientific">Paenibacillus paeoniae</name>
    <dbReference type="NCBI Taxonomy" id="2292705"/>
    <lineage>
        <taxon>Bacteria</taxon>
        <taxon>Bacillati</taxon>
        <taxon>Bacillota</taxon>
        <taxon>Bacilli</taxon>
        <taxon>Bacillales</taxon>
        <taxon>Paenibacillaceae</taxon>
        <taxon>Paenibacillus</taxon>
    </lineage>
</organism>
<protein>
    <submittedName>
        <fullName evidence="3">SDR family NAD(P)-dependent oxidoreductase</fullName>
    </submittedName>
</protein>
<dbReference type="Proteomes" id="UP000261905">
    <property type="component" value="Unassembled WGS sequence"/>
</dbReference>
<dbReference type="PROSITE" id="PS00061">
    <property type="entry name" value="ADH_SHORT"/>
    <property type="match status" value="1"/>
</dbReference>
<name>A0A371PHV5_9BACL</name>
<comment type="similarity">
    <text evidence="1">Belongs to the short-chain dehydrogenases/reductases (SDR) family.</text>
</comment>
<accession>A0A371PHV5</accession>